<evidence type="ECO:0000256" key="3">
    <source>
        <dbReference type="ARBA" id="ARBA00022777"/>
    </source>
</evidence>
<keyword evidence="7" id="KW-1185">Reference proteome</keyword>
<dbReference type="PROSITE" id="PS50011">
    <property type="entry name" value="PROTEIN_KINASE_DOM"/>
    <property type="match status" value="1"/>
</dbReference>
<organism evidence="6 7">
    <name type="scientific">Hesseltinella vesiculosa</name>
    <dbReference type="NCBI Taxonomy" id="101127"/>
    <lineage>
        <taxon>Eukaryota</taxon>
        <taxon>Fungi</taxon>
        <taxon>Fungi incertae sedis</taxon>
        <taxon>Mucoromycota</taxon>
        <taxon>Mucoromycotina</taxon>
        <taxon>Mucoromycetes</taxon>
        <taxon>Mucorales</taxon>
        <taxon>Cunninghamellaceae</taxon>
        <taxon>Hesseltinella</taxon>
    </lineage>
</organism>
<keyword evidence="4" id="KW-0067">ATP-binding</keyword>
<dbReference type="STRING" id="101127.A0A1X2GR43"/>
<dbReference type="Pfam" id="PF07714">
    <property type="entry name" value="PK_Tyr_Ser-Thr"/>
    <property type="match status" value="1"/>
</dbReference>
<dbReference type="SUPFAM" id="SSF56112">
    <property type="entry name" value="Protein kinase-like (PK-like)"/>
    <property type="match status" value="1"/>
</dbReference>
<gene>
    <name evidence="6" type="ORF">DM01DRAFT_1405058</name>
</gene>
<dbReference type="PANTHER" id="PTHR44329">
    <property type="entry name" value="SERINE/THREONINE-PROTEIN KINASE TNNI3K-RELATED"/>
    <property type="match status" value="1"/>
</dbReference>
<protein>
    <submittedName>
        <fullName evidence="6">Kinase-like protein</fullName>
    </submittedName>
</protein>
<dbReference type="PROSITE" id="PS00108">
    <property type="entry name" value="PROTEIN_KINASE_ST"/>
    <property type="match status" value="1"/>
</dbReference>
<dbReference type="SMART" id="SM00220">
    <property type="entry name" value="S_TKc"/>
    <property type="match status" value="1"/>
</dbReference>
<dbReference type="EMBL" id="MCGT01000005">
    <property type="protein sequence ID" value="ORX59528.1"/>
    <property type="molecule type" value="Genomic_DNA"/>
</dbReference>
<accession>A0A1X2GR43</accession>
<evidence type="ECO:0000256" key="1">
    <source>
        <dbReference type="ARBA" id="ARBA00022679"/>
    </source>
</evidence>
<dbReference type="InterPro" id="IPR001245">
    <property type="entry name" value="Ser-Thr/Tyr_kinase_cat_dom"/>
</dbReference>
<dbReference type="Gene3D" id="1.10.510.10">
    <property type="entry name" value="Transferase(Phosphotransferase) domain 1"/>
    <property type="match status" value="1"/>
</dbReference>
<keyword evidence="2" id="KW-0547">Nucleotide-binding</keyword>
<evidence type="ECO:0000256" key="4">
    <source>
        <dbReference type="ARBA" id="ARBA00022840"/>
    </source>
</evidence>
<evidence type="ECO:0000259" key="5">
    <source>
        <dbReference type="PROSITE" id="PS50011"/>
    </source>
</evidence>
<keyword evidence="1" id="KW-0808">Transferase</keyword>
<dbReference type="Proteomes" id="UP000242146">
    <property type="component" value="Unassembled WGS sequence"/>
</dbReference>
<dbReference type="PANTHER" id="PTHR44329:SF288">
    <property type="entry name" value="MITOGEN-ACTIVATED PROTEIN KINASE KINASE KINASE 20"/>
    <property type="match status" value="1"/>
</dbReference>
<reference evidence="6 7" key="1">
    <citation type="submission" date="2016-07" db="EMBL/GenBank/DDBJ databases">
        <title>Pervasive Adenine N6-methylation of Active Genes in Fungi.</title>
        <authorList>
            <consortium name="DOE Joint Genome Institute"/>
            <person name="Mondo S.J."/>
            <person name="Dannebaum R.O."/>
            <person name="Kuo R.C."/>
            <person name="Labutti K."/>
            <person name="Haridas S."/>
            <person name="Kuo A."/>
            <person name="Salamov A."/>
            <person name="Ahrendt S.R."/>
            <person name="Lipzen A."/>
            <person name="Sullivan W."/>
            <person name="Andreopoulos W.B."/>
            <person name="Clum A."/>
            <person name="Lindquist E."/>
            <person name="Daum C."/>
            <person name="Ramamoorthy G.K."/>
            <person name="Gryganskyi A."/>
            <person name="Culley D."/>
            <person name="Magnuson J.K."/>
            <person name="James T.Y."/>
            <person name="O'Malley M.A."/>
            <person name="Stajich J.E."/>
            <person name="Spatafora J.W."/>
            <person name="Visel A."/>
            <person name="Grigoriev I.V."/>
        </authorList>
    </citation>
    <scope>NUCLEOTIDE SEQUENCE [LARGE SCALE GENOMIC DNA]</scope>
    <source>
        <strain evidence="6 7">NRRL 3301</strain>
    </source>
</reference>
<dbReference type="AlphaFoldDB" id="A0A1X2GR43"/>
<dbReference type="InterPro" id="IPR000719">
    <property type="entry name" value="Prot_kinase_dom"/>
</dbReference>
<comment type="caution">
    <text evidence="6">The sequence shown here is derived from an EMBL/GenBank/DDBJ whole genome shotgun (WGS) entry which is preliminary data.</text>
</comment>
<feature type="domain" description="Protein kinase" evidence="5">
    <location>
        <begin position="1"/>
        <end position="234"/>
    </location>
</feature>
<dbReference type="InterPro" id="IPR011009">
    <property type="entry name" value="Kinase-like_dom_sf"/>
</dbReference>
<evidence type="ECO:0000256" key="2">
    <source>
        <dbReference type="ARBA" id="ARBA00022741"/>
    </source>
</evidence>
<dbReference type="PRINTS" id="PR00109">
    <property type="entry name" value="TYRKINASE"/>
</dbReference>
<proteinExistence type="predicted"/>
<dbReference type="InterPro" id="IPR008271">
    <property type="entry name" value="Ser/Thr_kinase_AS"/>
</dbReference>
<evidence type="ECO:0000313" key="7">
    <source>
        <dbReference type="Proteomes" id="UP000242146"/>
    </source>
</evidence>
<dbReference type="GO" id="GO:0004674">
    <property type="term" value="F:protein serine/threonine kinase activity"/>
    <property type="evidence" value="ECO:0007669"/>
    <property type="project" value="TreeGrafter"/>
</dbReference>
<name>A0A1X2GR43_9FUNG</name>
<evidence type="ECO:0000313" key="6">
    <source>
        <dbReference type="EMBL" id="ORX59528.1"/>
    </source>
</evidence>
<sequence>MLSDQDMEETKKEISLLMQLRHDTIIQFIGLCTSPRYCLVTDYCAKGDLYHYFQRTRNNPPGFKQKISYMYDIAWGVSYLHGRRPPIAHRDIKSMNILIDADDRAKVADFGLARIRERSNTVMHTSCGTINWQAPEIWRINPSYTEKADVYSLGLVFWEILTWGEKGYPYQSYTEQSREFLFHRVRDCHYRPSVKSLEKSYPSPIILLMKSMWDPEPKRRPSMDSVAHKLRKYLQD</sequence>
<dbReference type="InterPro" id="IPR051681">
    <property type="entry name" value="Ser/Thr_Kinases-Pseudokinases"/>
</dbReference>
<keyword evidence="3 6" id="KW-0418">Kinase</keyword>
<dbReference type="GO" id="GO:0005524">
    <property type="term" value="F:ATP binding"/>
    <property type="evidence" value="ECO:0007669"/>
    <property type="project" value="UniProtKB-KW"/>
</dbReference>
<dbReference type="OrthoDB" id="4062651at2759"/>
<dbReference type="PIRSF" id="PIRSF000654">
    <property type="entry name" value="Integrin-linked_kinase"/>
    <property type="match status" value="1"/>
</dbReference>